<feature type="transmembrane region" description="Helical" evidence="1">
    <location>
        <begin position="34"/>
        <end position="57"/>
    </location>
</feature>
<comment type="caution">
    <text evidence="2">The sequence shown here is derived from an EMBL/GenBank/DDBJ whole genome shotgun (WGS) entry which is preliminary data.</text>
</comment>
<reference evidence="2 3" key="1">
    <citation type="submission" date="2023-07" db="EMBL/GenBank/DDBJ databases">
        <title>Sequencing the genomes of 1000 actinobacteria strains.</title>
        <authorList>
            <person name="Klenk H.-P."/>
        </authorList>
    </citation>
    <scope>NUCLEOTIDE SEQUENCE [LARGE SCALE GENOMIC DNA]</scope>
    <source>
        <strain evidence="2 3">DSM 44710</strain>
    </source>
</reference>
<keyword evidence="3" id="KW-1185">Reference proteome</keyword>
<organism evidence="2 3">
    <name type="scientific">Catenuloplanes nepalensis</name>
    <dbReference type="NCBI Taxonomy" id="587533"/>
    <lineage>
        <taxon>Bacteria</taxon>
        <taxon>Bacillati</taxon>
        <taxon>Actinomycetota</taxon>
        <taxon>Actinomycetes</taxon>
        <taxon>Micromonosporales</taxon>
        <taxon>Micromonosporaceae</taxon>
        <taxon>Catenuloplanes</taxon>
    </lineage>
</organism>
<keyword evidence="1" id="KW-1133">Transmembrane helix</keyword>
<accession>A0ABT9MRF6</accession>
<evidence type="ECO:0000256" key="1">
    <source>
        <dbReference type="SAM" id="Phobius"/>
    </source>
</evidence>
<evidence type="ECO:0000313" key="2">
    <source>
        <dbReference type="EMBL" id="MDP9794009.1"/>
    </source>
</evidence>
<name>A0ABT9MRF6_9ACTN</name>
<evidence type="ECO:0000313" key="3">
    <source>
        <dbReference type="Proteomes" id="UP001240984"/>
    </source>
</evidence>
<gene>
    <name evidence="2" type="ORF">J2S43_002521</name>
</gene>
<keyword evidence="1" id="KW-0472">Membrane</keyword>
<feature type="transmembrane region" description="Helical" evidence="1">
    <location>
        <begin position="63"/>
        <end position="81"/>
    </location>
</feature>
<protein>
    <submittedName>
        <fullName evidence="2">Uncharacterized protein</fullName>
    </submittedName>
</protein>
<proteinExistence type="predicted"/>
<sequence>MGQGKPDVPGAVARAAGAGGFGDLREVHAPGGPVAGIGAMVVSLLFWGVFFALGVVLNDGSASWFWFVLIGVALMVPVVVHEVSAGRRRDRPHYYVFAGGLVRHRRGEATAWAWDDVEYVERASYTGGAQGGGGWSYSYLLRSHHGLVEIPLPGHLEGVATGIAGAVLARARAALHRGGTVRFGAVEAGPDGLTVDGETMPWRTCDGAATGREFVEIYQRDPRRPWKRLPVGAVPDARALVSLAGERVRGPSVP</sequence>
<dbReference type="Proteomes" id="UP001240984">
    <property type="component" value="Unassembled WGS sequence"/>
</dbReference>
<dbReference type="RefSeq" id="WP_306829117.1">
    <property type="nucleotide sequence ID" value="NZ_JAUSRA010000001.1"/>
</dbReference>
<dbReference type="EMBL" id="JAUSRA010000001">
    <property type="protein sequence ID" value="MDP9794009.1"/>
    <property type="molecule type" value="Genomic_DNA"/>
</dbReference>
<keyword evidence="1" id="KW-0812">Transmembrane</keyword>